<accession>A0A194S4D0</accession>
<dbReference type="GO" id="GO:0000981">
    <property type="term" value="F:DNA-binding transcription factor activity, RNA polymerase II-specific"/>
    <property type="evidence" value="ECO:0007669"/>
    <property type="project" value="InterPro"/>
</dbReference>
<dbReference type="GO" id="GO:0006351">
    <property type="term" value="P:DNA-templated transcription"/>
    <property type="evidence" value="ECO:0007669"/>
    <property type="project" value="InterPro"/>
</dbReference>
<name>A0A194S4D0_RHOGW</name>
<dbReference type="InterPro" id="IPR050613">
    <property type="entry name" value="Sec_Metabolite_Reg"/>
</dbReference>
<dbReference type="SUPFAM" id="SSF57701">
    <property type="entry name" value="Zn2/Cys6 DNA-binding domain"/>
    <property type="match status" value="1"/>
</dbReference>
<dbReference type="Pfam" id="PF00172">
    <property type="entry name" value="Zn_clus"/>
    <property type="match status" value="1"/>
</dbReference>
<evidence type="ECO:0000256" key="1">
    <source>
        <dbReference type="ARBA" id="ARBA00004123"/>
    </source>
</evidence>
<sequence length="748" mass="80472">MAKRRRDDDDYAPKASARSNRAGSPRGRAKGSSPRPAVPGRGTVACLQCRTRKSVCSLTGPACDGCQLRGETDNCSFQALLWIDNPEDLPSRQLKRKLDRLEELMSLVSADSAPSLASTSPAPPERPRASSAPVTGPPALLVPVTADGVARDRAADTLTRHILGGSDVPELGALNLDATSLSAHLRQIDAEEAPPLPYYNLPTPASLHASISAEEYERTVTAVAPTLAQAQLSLSAFFATANGLFRLVHPPTFLAQCDAFWRTHAAPEPAWLATYLVACGLGLMLSPDPSAGKENVVVPAGAAKELLARTWVDAGRRVLAAVDALVSPTVESVRAFSLLLQWWMVEGGRYLEATLSLTASVVAGLFDLQLNRDPREVAPHLSPVEANLRRRLFWTLYSYECVARPMLGKAWQPFDEDEISVEFPIDSIGGEPDASEPISTAHALAGMLNRRVSKALTTRKGTSPDEVSLILDDLDEFLNEHGDNVFVAALARYSFHRLHRFAARAGYTSEAQDRLAVQHLGNLFASVDSAGMEDAAAAPYILLRILAAAVCAAVDLSGLPVAYTDTSPTRRQLDELLHFVRTRPLVPKVTRMVRRAVAIVEHLVPRSRPCESVPFGPAFTAESMSEFSLASSSELPTPSTARPAPEGFACAVPDPRAFHHGHHFYAEHVAPPSPPVEATNQHAALMGPPSSTAPQPFRTSRPSLSLFTTVAPPAASTKALTPLTLSPWIDAAVTPSRYAGDFLWNPQF</sequence>
<evidence type="ECO:0000313" key="7">
    <source>
        <dbReference type="Proteomes" id="UP000053890"/>
    </source>
</evidence>
<protein>
    <recommendedName>
        <fullName evidence="5">Zn(2)-C6 fungal-type domain-containing protein</fullName>
    </recommendedName>
</protein>
<dbReference type="PROSITE" id="PS50048">
    <property type="entry name" value="ZN2_CY6_FUNGAL_2"/>
    <property type="match status" value="1"/>
</dbReference>
<dbReference type="GeneID" id="28974772"/>
<reference evidence="6 7" key="1">
    <citation type="journal article" date="2015" name="Front. Microbiol.">
        <title>Genome sequence of the plant growth promoting endophytic yeast Rhodotorula graminis WP1.</title>
        <authorList>
            <person name="Firrincieli A."/>
            <person name="Otillar R."/>
            <person name="Salamov A."/>
            <person name="Schmutz J."/>
            <person name="Khan Z."/>
            <person name="Redman R.S."/>
            <person name="Fleck N.D."/>
            <person name="Lindquist E."/>
            <person name="Grigoriev I.V."/>
            <person name="Doty S.L."/>
        </authorList>
    </citation>
    <scope>NUCLEOTIDE SEQUENCE [LARGE SCALE GENOMIC DNA]</scope>
    <source>
        <strain evidence="6 7">WP1</strain>
    </source>
</reference>
<dbReference type="GO" id="GO:0008270">
    <property type="term" value="F:zinc ion binding"/>
    <property type="evidence" value="ECO:0007669"/>
    <property type="project" value="InterPro"/>
</dbReference>
<dbReference type="RefSeq" id="XP_018271491.1">
    <property type="nucleotide sequence ID" value="XM_018414324.1"/>
</dbReference>
<dbReference type="SMART" id="SM00066">
    <property type="entry name" value="GAL4"/>
    <property type="match status" value="1"/>
</dbReference>
<dbReference type="GO" id="GO:0005634">
    <property type="term" value="C:nucleus"/>
    <property type="evidence" value="ECO:0007669"/>
    <property type="project" value="UniProtKB-SubCell"/>
</dbReference>
<evidence type="ECO:0000256" key="3">
    <source>
        <dbReference type="ARBA" id="ARBA00023242"/>
    </source>
</evidence>
<dbReference type="PROSITE" id="PS00463">
    <property type="entry name" value="ZN2_CY6_FUNGAL_1"/>
    <property type="match status" value="1"/>
</dbReference>
<evidence type="ECO:0000256" key="2">
    <source>
        <dbReference type="ARBA" id="ARBA00022723"/>
    </source>
</evidence>
<proteinExistence type="predicted"/>
<feature type="region of interest" description="Disordered" evidence="4">
    <location>
        <begin position="1"/>
        <end position="41"/>
    </location>
</feature>
<keyword evidence="7" id="KW-1185">Reference proteome</keyword>
<dbReference type="AlphaFoldDB" id="A0A194S4D0"/>
<dbReference type="Proteomes" id="UP000053890">
    <property type="component" value="Unassembled WGS sequence"/>
</dbReference>
<dbReference type="InterPro" id="IPR001138">
    <property type="entry name" value="Zn2Cys6_DnaBD"/>
</dbReference>
<feature type="region of interest" description="Disordered" evidence="4">
    <location>
        <begin position="111"/>
        <end position="140"/>
    </location>
</feature>
<dbReference type="GO" id="GO:0003677">
    <property type="term" value="F:DNA binding"/>
    <property type="evidence" value="ECO:0007669"/>
    <property type="project" value="InterPro"/>
</dbReference>
<dbReference type="CDD" id="cd12148">
    <property type="entry name" value="fungal_TF_MHR"/>
    <property type="match status" value="1"/>
</dbReference>
<keyword evidence="2" id="KW-0479">Metal-binding</keyword>
<dbReference type="InterPro" id="IPR007219">
    <property type="entry name" value="XnlR_reg_dom"/>
</dbReference>
<evidence type="ECO:0000259" key="5">
    <source>
        <dbReference type="PROSITE" id="PS50048"/>
    </source>
</evidence>
<organism evidence="6 7">
    <name type="scientific">Rhodotorula graminis (strain WP1)</name>
    <dbReference type="NCBI Taxonomy" id="578459"/>
    <lineage>
        <taxon>Eukaryota</taxon>
        <taxon>Fungi</taxon>
        <taxon>Dikarya</taxon>
        <taxon>Basidiomycota</taxon>
        <taxon>Pucciniomycotina</taxon>
        <taxon>Microbotryomycetes</taxon>
        <taxon>Sporidiobolales</taxon>
        <taxon>Sporidiobolaceae</taxon>
        <taxon>Rhodotorula</taxon>
    </lineage>
</organism>
<dbReference type="CDD" id="cd00067">
    <property type="entry name" value="GAL4"/>
    <property type="match status" value="1"/>
</dbReference>
<comment type="subcellular location">
    <subcellularLocation>
        <location evidence="1">Nucleus</location>
    </subcellularLocation>
</comment>
<gene>
    <name evidence="6" type="ORF">RHOBADRAFT_43947</name>
</gene>
<feature type="compositionally biased region" description="Basic and acidic residues" evidence="4">
    <location>
        <begin position="1"/>
        <end position="12"/>
    </location>
</feature>
<dbReference type="EMBL" id="KQ474078">
    <property type="protein sequence ID" value="KPV75442.1"/>
    <property type="molecule type" value="Genomic_DNA"/>
</dbReference>
<dbReference type="InterPro" id="IPR036864">
    <property type="entry name" value="Zn2-C6_fun-type_DNA-bd_sf"/>
</dbReference>
<evidence type="ECO:0000256" key="4">
    <source>
        <dbReference type="SAM" id="MobiDB-lite"/>
    </source>
</evidence>
<dbReference type="OMA" id="ALIWIEN"/>
<dbReference type="STRING" id="578459.A0A194S4D0"/>
<dbReference type="PANTHER" id="PTHR31001">
    <property type="entry name" value="UNCHARACTERIZED TRANSCRIPTIONAL REGULATORY PROTEIN"/>
    <property type="match status" value="1"/>
</dbReference>
<evidence type="ECO:0000313" key="6">
    <source>
        <dbReference type="EMBL" id="KPV75442.1"/>
    </source>
</evidence>
<dbReference type="OrthoDB" id="3364175at2759"/>
<dbReference type="PANTHER" id="PTHR31001:SF89">
    <property type="entry name" value="ZN(2)-C6 FUNGAL-TYPE DOMAIN-CONTAINING PROTEIN"/>
    <property type="match status" value="1"/>
</dbReference>
<feature type="domain" description="Zn(2)-C6 fungal-type" evidence="5">
    <location>
        <begin position="45"/>
        <end position="77"/>
    </location>
</feature>
<feature type="compositionally biased region" description="Low complexity" evidence="4">
    <location>
        <begin position="111"/>
        <end position="120"/>
    </location>
</feature>
<dbReference type="Pfam" id="PF04082">
    <property type="entry name" value="Fungal_trans"/>
    <property type="match status" value="1"/>
</dbReference>
<keyword evidence="3" id="KW-0539">Nucleus</keyword>
<dbReference type="Gene3D" id="4.10.240.10">
    <property type="entry name" value="Zn(2)-C6 fungal-type DNA-binding domain"/>
    <property type="match status" value="1"/>
</dbReference>